<accession>A0A139K2H8</accession>
<proteinExistence type="predicted"/>
<evidence type="ECO:0000313" key="5">
    <source>
        <dbReference type="Proteomes" id="UP000432488"/>
    </source>
</evidence>
<evidence type="ECO:0000313" key="4">
    <source>
        <dbReference type="Proteomes" id="UP000260844"/>
    </source>
</evidence>
<protein>
    <submittedName>
        <fullName evidence="2">Uncharacterized protein</fullName>
    </submittedName>
</protein>
<dbReference type="Proteomes" id="UP000462376">
    <property type="component" value="Unassembled WGS sequence"/>
</dbReference>
<organism evidence="2 6">
    <name type="scientific">Bacteroides uniformis</name>
    <dbReference type="NCBI Taxonomy" id="820"/>
    <lineage>
        <taxon>Bacteria</taxon>
        <taxon>Pseudomonadati</taxon>
        <taxon>Bacteroidota</taxon>
        <taxon>Bacteroidia</taxon>
        <taxon>Bacteroidales</taxon>
        <taxon>Bacteroidaceae</taxon>
        <taxon>Bacteroides</taxon>
    </lineage>
</organism>
<reference evidence="5 6" key="2">
    <citation type="journal article" date="2019" name="Nat. Med.">
        <title>A library of human gut bacterial isolates paired with longitudinal multiomics data enables mechanistic microbiome research.</title>
        <authorList>
            <person name="Poyet M."/>
            <person name="Groussin M."/>
            <person name="Gibbons S.M."/>
            <person name="Avila-Pacheco J."/>
            <person name="Jiang X."/>
            <person name="Kearney S.M."/>
            <person name="Perrotta A.R."/>
            <person name="Berdy B."/>
            <person name="Zhao S."/>
            <person name="Lieberman T.D."/>
            <person name="Swanson P.K."/>
            <person name="Smith M."/>
            <person name="Roesemann S."/>
            <person name="Alexander J.E."/>
            <person name="Rich S.A."/>
            <person name="Livny J."/>
            <person name="Vlamakis H."/>
            <person name="Clish C."/>
            <person name="Bullock K."/>
            <person name="Deik A."/>
            <person name="Scott J."/>
            <person name="Pierce K.A."/>
            <person name="Xavier R.J."/>
            <person name="Alm E.J."/>
        </authorList>
    </citation>
    <scope>NUCLEOTIDE SEQUENCE [LARGE SCALE GENOMIC DNA]</scope>
    <source>
        <strain evidence="1 5">BIOML-A42</strain>
        <strain evidence="2 6">BIOML-A5</strain>
    </source>
</reference>
<dbReference type="EMBL" id="WCTL01000016">
    <property type="protein sequence ID" value="KAB4233538.1"/>
    <property type="molecule type" value="Genomic_DNA"/>
</dbReference>
<sequence>MKVKVISVFRDKFTGKYYTPGEVIEVGEEARVLDMESRRLAERIEAKKNTEVKAPEEKKEVKIPLFEKEFEKKALIDALKSIGAQASGNMKEETLLAKVAELDEESTAKLKEALGIE</sequence>
<dbReference type="RefSeq" id="WP_061412152.1">
    <property type="nucleotide sequence ID" value="NZ_CACRTC010000007.1"/>
</dbReference>
<evidence type="ECO:0000313" key="3">
    <source>
        <dbReference type="EMBL" id="RGJ89455.1"/>
    </source>
</evidence>
<dbReference type="Proteomes" id="UP000260844">
    <property type="component" value="Unassembled WGS sequence"/>
</dbReference>
<dbReference type="EMBL" id="QSPV01000023">
    <property type="protein sequence ID" value="RGJ89455.1"/>
    <property type="molecule type" value="Genomic_DNA"/>
</dbReference>
<name>A0A139K2H8_BACUN</name>
<evidence type="ECO:0000313" key="6">
    <source>
        <dbReference type="Proteomes" id="UP000462376"/>
    </source>
</evidence>
<dbReference type="AlphaFoldDB" id="A0A139K2H8"/>
<reference evidence="3 4" key="1">
    <citation type="submission" date="2018-08" db="EMBL/GenBank/DDBJ databases">
        <title>A genome reference for cultivated species of the human gut microbiota.</title>
        <authorList>
            <person name="Zou Y."/>
            <person name="Xue W."/>
            <person name="Luo G."/>
        </authorList>
    </citation>
    <scope>NUCLEOTIDE SEQUENCE [LARGE SCALE GENOMIC DNA]</scope>
    <source>
        <strain evidence="3 4">TM04-30</strain>
    </source>
</reference>
<dbReference type="EMBL" id="WCUV01000021">
    <property type="protein sequence ID" value="KAB4086949.1"/>
    <property type="molecule type" value="Genomic_DNA"/>
</dbReference>
<gene>
    <name evidence="3" type="ORF">DXD40_18040</name>
    <name evidence="2" type="ORF">GAP47_16035</name>
    <name evidence="1" type="ORF">GAQ56_20860</name>
</gene>
<dbReference type="Proteomes" id="UP000432488">
    <property type="component" value="Unassembled WGS sequence"/>
</dbReference>
<comment type="caution">
    <text evidence="2">The sequence shown here is derived from an EMBL/GenBank/DDBJ whole genome shotgun (WGS) entry which is preliminary data.</text>
</comment>
<evidence type="ECO:0000313" key="1">
    <source>
        <dbReference type="EMBL" id="KAB4086949.1"/>
    </source>
</evidence>
<evidence type="ECO:0000313" key="2">
    <source>
        <dbReference type="EMBL" id="KAB4233538.1"/>
    </source>
</evidence>